<dbReference type="CDD" id="cd04167">
    <property type="entry name" value="Snu114p"/>
    <property type="match status" value="1"/>
</dbReference>
<dbReference type="FunFam" id="3.40.50.300:FF:001452">
    <property type="entry name" value="U5 small nuclear ribonucleoprotein component"/>
    <property type="match status" value="1"/>
</dbReference>
<dbReference type="SUPFAM" id="SSF50447">
    <property type="entry name" value="Translation proteins"/>
    <property type="match status" value="1"/>
</dbReference>
<dbReference type="SUPFAM" id="SSF54211">
    <property type="entry name" value="Ribosomal protein S5 domain 2-like"/>
    <property type="match status" value="1"/>
</dbReference>
<accession>A0A8H6DVF6</accession>
<evidence type="ECO:0000256" key="2">
    <source>
        <dbReference type="ARBA" id="ARBA00022664"/>
    </source>
</evidence>
<dbReference type="FunFam" id="3.90.1430.10:FF:000001">
    <property type="entry name" value="116 kDa U5 small nuclear ribonucleoprotein component"/>
    <property type="match status" value="1"/>
</dbReference>
<dbReference type="GO" id="GO:0005829">
    <property type="term" value="C:cytosol"/>
    <property type="evidence" value="ECO:0007669"/>
    <property type="project" value="TreeGrafter"/>
</dbReference>
<feature type="domain" description="Tr-type G" evidence="7">
    <location>
        <begin position="59"/>
        <end position="276"/>
    </location>
</feature>
<dbReference type="Gene3D" id="3.30.70.240">
    <property type="match status" value="1"/>
</dbReference>
<dbReference type="GO" id="GO:0000398">
    <property type="term" value="P:mRNA splicing, via spliceosome"/>
    <property type="evidence" value="ECO:0007669"/>
    <property type="project" value="TreeGrafter"/>
</dbReference>
<keyword evidence="4" id="KW-0342">GTP-binding</keyword>
<keyword evidence="5" id="KW-0508">mRNA splicing</keyword>
<dbReference type="GO" id="GO:0003924">
    <property type="term" value="F:GTPase activity"/>
    <property type="evidence" value="ECO:0007669"/>
    <property type="project" value="InterPro"/>
</dbReference>
<dbReference type="InterPro" id="IPR027417">
    <property type="entry name" value="P-loop_NTPase"/>
</dbReference>
<dbReference type="Pfam" id="PF03764">
    <property type="entry name" value="EFG_IV"/>
    <property type="match status" value="1"/>
</dbReference>
<evidence type="ECO:0000256" key="3">
    <source>
        <dbReference type="ARBA" id="ARBA00022741"/>
    </source>
</evidence>
<dbReference type="GO" id="GO:0046540">
    <property type="term" value="C:U4/U6 x U5 tri-snRNP complex"/>
    <property type="evidence" value="ECO:0007669"/>
    <property type="project" value="TreeGrafter"/>
</dbReference>
<dbReference type="SUPFAM" id="SSF54980">
    <property type="entry name" value="EF-G C-terminal domain-like"/>
    <property type="match status" value="2"/>
</dbReference>
<dbReference type="GO" id="GO:0071007">
    <property type="term" value="C:U2-type catalytic step 2 spliceosome"/>
    <property type="evidence" value="ECO:0007669"/>
    <property type="project" value="TreeGrafter"/>
</dbReference>
<comment type="subcellular location">
    <subcellularLocation>
        <location evidence="1">Nucleus</location>
    </subcellularLocation>
</comment>
<dbReference type="InterPro" id="IPR035655">
    <property type="entry name" value="U5-116kDa_C"/>
</dbReference>
<dbReference type="InterPro" id="IPR035647">
    <property type="entry name" value="EFG_III/V"/>
</dbReference>
<organism evidence="8 9">
    <name type="scientific">Cochliobolus sativus</name>
    <name type="common">Common root rot and spot blotch fungus</name>
    <name type="synonym">Bipolaris sorokiniana</name>
    <dbReference type="NCBI Taxonomy" id="45130"/>
    <lineage>
        <taxon>Eukaryota</taxon>
        <taxon>Fungi</taxon>
        <taxon>Dikarya</taxon>
        <taxon>Ascomycota</taxon>
        <taxon>Pezizomycotina</taxon>
        <taxon>Dothideomycetes</taxon>
        <taxon>Pleosporomycetidae</taxon>
        <taxon>Pleosporales</taxon>
        <taxon>Pleosporineae</taxon>
        <taxon>Pleosporaceae</taxon>
        <taxon>Bipolaris</taxon>
    </lineage>
</organism>
<dbReference type="InterPro" id="IPR005225">
    <property type="entry name" value="Small_GTP-bd"/>
</dbReference>
<dbReference type="Pfam" id="PF00679">
    <property type="entry name" value="EFG_C"/>
    <property type="match status" value="1"/>
</dbReference>
<dbReference type="SMART" id="SM00889">
    <property type="entry name" value="EFG_IV"/>
    <property type="match status" value="1"/>
</dbReference>
<protein>
    <recommendedName>
        <fullName evidence="7">Tr-type G domain-containing protein</fullName>
    </recommendedName>
</protein>
<comment type="caution">
    <text evidence="8">The sequence shown here is derived from an EMBL/GenBank/DDBJ whole genome shotgun (WGS) entry which is preliminary data.</text>
</comment>
<dbReference type="Proteomes" id="UP000624244">
    <property type="component" value="Unassembled WGS sequence"/>
</dbReference>
<evidence type="ECO:0000256" key="4">
    <source>
        <dbReference type="ARBA" id="ARBA00023134"/>
    </source>
</evidence>
<dbReference type="PANTHER" id="PTHR42908:SF6">
    <property type="entry name" value="116 KDA U5 SMALL NUCLEAR RIBONUCLEOPROTEIN COMPONENT"/>
    <property type="match status" value="1"/>
</dbReference>
<dbReference type="FunFam" id="3.30.70.240:FF:000004">
    <property type="entry name" value="116 kDa U5 small nuclear ribonucleoprotein"/>
    <property type="match status" value="1"/>
</dbReference>
<dbReference type="GO" id="GO:0030623">
    <property type="term" value="F:U5 snRNA binding"/>
    <property type="evidence" value="ECO:0007669"/>
    <property type="project" value="TreeGrafter"/>
</dbReference>
<dbReference type="Gene3D" id="3.40.50.300">
    <property type="entry name" value="P-loop containing nucleotide triphosphate hydrolases"/>
    <property type="match status" value="1"/>
</dbReference>
<sequence length="863" mass="96731">MDDLYDEFGNFIGEAESDEDVQSPIVAPVVQKKFSIEEADLPPVYHSRELLTDLMNFPDQIRNIAIAGHLHHGKTAFMDMLVMETHDIQDRLDYKRGKKREEQLRYTDVHVLERERGLSIKAAPMSLVLQNTKSKSHLFNILDTPGHVNFADEVAASLRLVDGVVLVVDVVEGVQVNTEQVIKHAVLEDLPLTLVVNKMDRLILELKLPPSDAYFKIKHVIEEVNTVIENTIPGRGESRRVSPEKGNVAFACSSMRWCFTIQSFAKMYSDFYPGPSKLPGFGVPMKGLDIDKFAMRLWGDIFYNPGSRKFSRKRQEEGSQRSFVHWILEPVYKIYSHTLSQSPDDLKETLETLGIRLKPSEYKADAKELMRLLFNATDAKSFTALGRVLSGTATSPQSVRVLGEGYTIEDEEDMVVATVTDTWIAQSRYNIPVSGVPAGNWVLLGGVDNSIVKTATIVATKLPEEEDAYIFKPIKHFFESVFKVAVEPINPSELPKMLDGLRKINKSYPLITTKVEESGEHVVLGTGELYMDCVLHDLRRLYADMEIKVSDPVTRFCETVVEMSSMKCYASTPNKKNKLTMIAEPLDPGIAEDIEAGKVNIKDPVRVVGKFFEQNYGYDLLAARNIWAFGPDDMGPNILQNDTLPTEVDGKILRSVRDTLRQGFSWATREGPLCEEPIRNTKFRLTDVELASEAIFRGGGQIIPTSRRACYSSFLMASPRLMEPVYSCSMIGPADTKSSLYTVLARRRGHVLQDGPIAGTPLYNVRGLIPVIDSFGFETDLRIHTQGQVSLSLVFDRWSIVPGDPLDTSISTRPLEPATAQQLARDFVLKTRRRKGLAEDVTVKKFLEPELCRSLIESGVLDG</sequence>
<reference evidence="8" key="1">
    <citation type="submission" date="2019-11" db="EMBL/GenBank/DDBJ databases">
        <title>Bipolaris sorokiniana Genome sequencing.</title>
        <authorList>
            <person name="Wang H."/>
        </authorList>
    </citation>
    <scope>NUCLEOTIDE SEQUENCE</scope>
</reference>
<keyword evidence="3" id="KW-0547">Nucleotide-binding</keyword>
<dbReference type="CDD" id="cd01683">
    <property type="entry name" value="EF2_IV_snRNP"/>
    <property type="match status" value="1"/>
</dbReference>
<dbReference type="Pfam" id="PF00009">
    <property type="entry name" value="GTP_EFTU"/>
    <property type="match status" value="1"/>
</dbReference>
<dbReference type="InterPro" id="IPR000640">
    <property type="entry name" value="EFG_V-like"/>
</dbReference>
<dbReference type="Gene3D" id="3.30.70.870">
    <property type="entry name" value="Elongation Factor G (Translational Gtpase), domain 3"/>
    <property type="match status" value="1"/>
</dbReference>
<evidence type="ECO:0000313" key="9">
    <source>
        <dbReference type="Proteomes" id="UP000624244"/>
    </source>
</evidence>
<dbReference type="NCBIfam" id="TIGR00231">
    <property type="entry name" value="small_GTP"/>
    <property type="match status" value="1"/>
</dbReference>
<dbReference type="Gene3D" id="2.40.30.10">
    <property type="entry name" value="Translation factors"/>
    <property type="match status" value="1"/>
</dbReference>
<dbReference type="FunFam" id="3.30.230.10:FF:000009">
    <property type="entry name" value="116 kDa U5 small nuclear ribonucleoprotein component"/>
    <property type="match status" value="1"/>
</dbReference>
<dbReference type="PROSITE" id="PS51722">
    <property type="entry name" value="G_TR_2"/>
    <property type="match status" value="1"/>
</dbReference>
<evidence type="ECO:0000256" key="5">
    <source>
        <dbReference type="ARBA" id="ARBA00023187"/>
    </source>
</evidence>
<dbReference type="CDD" id="cd04090">
    <property type="entry name" value="EF2_II_snRNP"/>
    <property type="match status" value="1"/>
</dbReference>
<keyword evidence="2" id="KW-0507">mRNA processing</keyword>
<dbReference type="SUPFAM" id="SSF52540">
    <property type="entry name" value="P-loop containing nucleoside triphosphate hydrolases"/>
    <property type="match status" value="1"/>
</dbReference>
<dbReference type="Gene3D" id="3.30.230.10">
    <property type="match status" value="1"/>
</dbReference>
<dbReference type="PANTHER" id="PTHR42908">
    <property type="entry name" value="TRANSLATION ELONGATION FACTOR-RELATED"/>
    <property type="match status" value="1"/>
</dbReference>
<dbReference type="GO" id="GO:0005525">
    <property type="term" value="F:GTP binding"/>
    <property type="evidence" value="ECO:0007669"/>
    <property type="project" value="UniProtKB-KW"/>
</dbReference>
<dbReference type="SMART" id="SM00838">
    <property type="entry name" value="EFG_C"/>
    <property type="match status" value="1"/>
</dbReference>
<evidence type="ECO:0000256" key="1">
    <source>
        <dbReference type="ARBA" id="ARBA00004123"/>
    </source>
</evidence>
<name>A0A8H6DVF6_COCSA</name>
<evidence type="ECO:0000259" key="7">
    <source>
        <dbReference type="PROSITE" id="PS51722"/>
    </source>
</evidence>
<evidence type="ECO:0000256" key="6">
    <source>
        <dbReference type="ARBA" id="ARBA00023242"/>
    </source>
</evidence>
<dbReference type="CDD" id="cd04098">
    <property type="entry name" value="eEF2_C_snRNP"/>
    <property type="match status" value="1"/>
</dbReference>
<gene>
    <name evidence="8" type="ORF">GGP41_005336</name>
</gene>
<dbReference type="InterPro" id="IPR005517">
    <property type="entry name" value="Transl_elong_EFG/EF2_IV"/>
</dbReference>
<dbReference type="InterPro" id="IPR020568">
    <property type="entry name" value="Ribosomal_Su5_D2-typ_SF"/>
</dbReference>
<dbReference type="InterPro" id="IPR009000">
    <property type="entry name" value="Transl_B-barrel_sf"/>
</dbReference>
<dbReference type="PRINTS" id="PR00315">
    <property type="entry name" value="ELONGATNFCT"/>
</dbReference>
<evidence type="ECO:0000313" key="8">
    <source>
        <dbReference type="EMBL" id="KAF5849901.1"/>
    </source>
</evidence>
<dbReference type="InterPro" id="IPR000795">
    <property type="entry name" value="T_Tr_GTP-bd_dom"/>
</dbReference>
<dbReference type="CDD" id="cd16264">
    <property type="entry name" value="snRNP_III"/>
    <property type="match status" value="1"/>
</dbReference>
<keyword evidence="6" id="KW-0539">Nucleus</keyword>
<dbReference type="FunFam" id="3.30.70.870:FF:000002">
    <property type="entry name" value="Translation elongation factor 2"/>
    <property type="match status" value="1"/>
</dbReference>
<dbReference type="FunFam" id="2.40.30.10:FF:000029">
    <property type="entry name" value="116 kDa U5 small nuclear ribonucleoprotein component"/>
    <property type="match status" value="1"/>
</dbReference>
<dbReference type="InterPro" id="IPR044121">
    <property type="entry name" value="Snu114_GTP-bd"/>
</dbReference>
<dbReference type="InterPro" id="IPR014721">
    <property type="entry name" value="Ribsml_uS5_D2-typ_fold_subgr"/>
</dbReference>
<dbReference type="AlphaFoldDB" id="A0A8H6DVF6"/>
<dbReference type="EMBL" id="WNKQ01000008">
    <property type="protein sequence ID" value="KAF5849901.1"/>
    <property type="molecule type" value="Genomic_DNA"/>
</dbReference>
<proteinExistence type="predicted"/>